<evidence type="ECO:0000256" key="4">
    <source>
        <dbReference type="ARBA" id="ARBA00022833"/>
    </source>
</evidence>
<feature type="active site" evidence="7">
    <location>
        <position position="178"/>
    </location>
</feature>
<dbReference type="OrthoDB" id="5982458at2759"/>
<dbReference type="PANTHER" id="PTHR10127:SF780">
    <property type="entry name" value="METALLOENDOPEPTIDASE"/>
    <property type="match status" value="1"/>
</dbReference>
<dbReference type="PRINTS" id="PR00480">
    <property type="entry name" value="ASTACIN"/>
</dbReference>
<dbReference type="InterPro" id="IPR001024">
    <property type="entry name" value="PLAT/LH2_dom"/>
</dbReference>
<dbReference type="InterPro" id="IPR034035">
    <property type="entry name" value="Astacin-like_dom"/>
</dbReference>
<dbReference type="Proteomes" id="UP000515163">
    <property type="component" value="Unplaced"/>
</dbReference>
<name>A0A6P8IC92_ACTTE</name>
<dbReference type="GO" id="GO:0006508">
    <property type="term" value="P:proteolysis"/>
    <property type="evidence" value="ECO:0007669"/>
    <property type="project" value="UniProtKB-KW"/>
</dbReference>
<dbReference type="EC" id="3.4.24.-" evidence="8"/>
<feature type="signal peptide" evidence="8">
    <location>
        <begin position="1"/>
        <end position="22"/>
    </location>
</feature>
<dbReference type="GO" id="GO:0008270">
    <property type="term" value="F:zinc ion binding"/>
    <property type="evidence" value="ECO:0007669"/>
    <property type="project" value="UniProtKB-UniRule"/>
</dbReference>
<dbReference type="InterPro" id="IPR036392">
    <property type="entry name" value="PLAT/LH2_dom_sf"/>
</dbReference>
<keyword evidence="3 7" id="KW-0378">Hydrolase</keyword>
<protein>
    <recommendedName>
        <fullName evidence="8">Metalloendopeptidase</fullName>
        <ecNumber evidence="8">3.4.24.-</ecNumber>
    </recommendedName>
</protein>
<feature type="domain" description="Peptidase M12A" evidence="10">
    <location>
        <begin position="83"/>
        <end position="277"/>
    </location>
</feature>
<dbReference type="GO" id="GO:0004222">
    <property type="term" value="F:metalloendopeptidase activity"/>
    <property type="evidence" value="ECO:0007669"/>
    <property type="project" value="UniProtKB-UniRule"/>
</dbReference>
<dbReference type="InParanoid" id="A0A6P8IC92"/>
<dbReference type="GeneID" id="116298855"/>
<reference evidence="12" key="1">
    <citation type="submission" date="2025-08" db="UniProtKB">
        <authorList>
            <consortium name="RefSeq"/>
        </authorList>
    </citation>
    <scope>IDENTIFICATION</scope>
    <source>
        <tissue evidence="12">Tentacle</tissue>
    </source>
</reference>
<sequence>MYNMRAFLAAVLIFAAFAVISGKPQKRNSLHGPPLILDDVPGPHGSLGNLEDYSEDNDMVMMDDMTLPKRMAIPKKDGHIISKRQSFSDDSKWPKANGVVTVPYTIGSGIDTDVLQRAIEVFNAKTCVRFVERGSQVNYVKFQIAGYCNALVGNQKSGEQACYLTSGCSGKKGKVLHEMMHILSFLHEQCRPDRDSYITVHTDRIRSGMSGNFDKIQGTDLGIPYDCDSILHYRATAFAATSGQQTITSSHCSHLGNEDTRLSLLDYKRVNTLYGCGKPDYKYYKVVVVTDSTSFSGAGTDCFIYLTLHGSQQTSTEFELDLSTNPSANLFETGSTDTFNYMAYRNDLGSITGISVRMVAHGSGQAWWPKTFTVTDPASGTSVTFTNNKWLSPSSTYGTSNFPAQ</sequence>
<keyword evidence="4 7" id="KW-0862">Zinc</keyword>
<dbReference type="Pfam" id="PF01400">
    <property type="entry name" value="Astacin"/>
    <property type="match status" value="1"/>
</dbReference>
<dbReference type="SUPFAM" id="SSF55486">
    <property type="entry name" value="Metalloproteases ('zincins'), catalytic domain"/>
    <property type="match status" value="1"/>
</dbReference>
<dbReference type="InterPro" id="IPR006026">
    <property type="entry name" value="Peptidase_Metallo"/>
</dbReference>
<accession>A0A6P8IC92</accession>
<feature type="domain" description="PLAT" evidence="9">
    <location>
        <begin position="282"/>
        <end position="405"/>
    </location>
</feature>
<keyword evidence="8" id="KW-0732">Signal</keyword>
<dbReference type="PANTHER" id="PTHR10127">
    <property type="entry name" value="DISCOIDIN, CUB, EGF, LAMININ , AND ZINC METALLOPROTEASE DOMAIN CONTAINING"/>
    <property type="match status" value="1"/>
</dbReference>
<evidence type="ECO:0000259" key="9">
    <source>
        <dbReference type="PROSITE" id="PS50095"/>
    </source>
</evidence>
<dbReference type="Gene3D" id="2.60.60.20">
    <property type="entry name" value="PLAT/LH2 domain"/>
    <property type="match status" value="1"/>
</dbReference>
<evidence type="ECO:0000256" key="8">
    <source>
        <dbReference type="RuleBase" id="RU361183"/>
    </source>
</evidence>
<dbReference type="SUPFAM" id="SSF49723">
    <property type="entry name" value="Lipase/lipooxygenase domain (PLAT/LH2 domain)"/>
    <property type="match status" value="1"/>
</dbReference>
<dbReference type="InterPro" id="IPR024079">
    <property type="entry name" value="MetalloPept_cat_dom_sf"/>
</dbReference>
<comment type="cofactor">
    <cofactor evidence="7 8">
        <name>Zn(2+)</name>
        <dbReference type="ChEBI" id="CHEBI:29105"/>
    </cofactor>
    <text evidence="7 8">Binds 1 zinc ion per subunit.</text>
</comment>
<gene>
    <name evidence="12" type="primary">LOC116298855</name>
</gene>
<dbReference type="SMART" id="SM00235">
    <property type="entry name" value="ZnMc"/>
    <property type="match status" value="1"/>
</dbReference>
<dbReference type="PROSITE" id="PS51864">
    <property type="entry name" value="ASTACIN"/>
    <property type="match status" value="1"/>
</dbReference>
<feature type="binding site" evidence="7">
    <location>
        <position position="187"/>
    </location>
    <ligand>
        <name>Zn(2+)</name>
        <dbReference type="ChEBI" id="CHEBI:29105"/>
        <note>catalytic</note>
    </ligand>
</feature>
<keyword evidence="2 7" id="KW-0479">Metal-binding</keyword>
<evidence type="ECO:0000313" key="11">
    <source>
        <dbReference type="Proteomes" id="UP000515163"/>
    </source>
</evidence>
<evidence type="ECO:0000313" key="12">
    <source>
        <dbReference type="RefSeq" id="XP_031563287.1"/>
    </source>
</evidence>
<feature type="chain" id="PRO_5028511446" description="Metalloendopeptidase" evidence="8">
    <location>
        <begin position="23"/>
        <end position="405"/>
    </location>
</feature>
<dbReference type="CDD" id="cd04280">
    <property type="entry name" value="ZnMc_astacin_like"/>
    <property type="match status" value="1"/>
</dbReference>
<dbReference type="AlphaFoldDB" id="A0A6P8IC92"/>
<proteinExistence type="predicted"/>
<dbReference type="PROSITE" id="PS50095">
    <property type="entry name" value="PLAT"/>
    <property type="match status" value="1"/>
</dbReference>
<evidence type="ECO:0000256" key="6">
    <source>
        <dbReference type="PROSITE-ProRule" id="PRU00152"/>
    </source>
</evidence>
<organism evidence="11 12">
    <name type="scientific">Actinia tenebrosa</name>
    <name type="common">Australian red waratah sea anemone</name>
    <dbReference type="NCBI Taxonomy" id="6105"/>
    <lineage>
        <taxon>Eukaryota</taxon>
        <taxon>Metazoa</taxon>
        <taxon>Cnidaria</taxon>
        <taxon>Anthozoa</taxon>
        <taxon>Hexacorallia</taxon>
        <taxon>Actiniaria</taxon>
        <taxon>Actiniidae</taxon>
        <taxon>Actinia</taxon>
    </lineage>
</organism>
<keyword evidence="5 7" id="KW-0482">Metalloprotease</keyword>
<dbReference type="RefSeq" id="XP_031563287.1">
    <property type="nucleotide sequence ID" value="XM_031707427.1"/>
</dbReference>
<evidence type="ECO:0000256" key="3">
    <source>
        <dbReference type="ARBA" id="ARBA00022801"/>
    </source>
</evidence>
<comment type="caution">
    <text evidence="6">Lacks conserved residue(s) required for the propagation of feature annotation.</text>
</comment>
<feature type="binding site" evidence="7">
    <location>
        <position position="177"/>
    </location>
    <ligand>
        <name>Zn(2+)</name>
        <dbReference type="ChEBI" id="CHEBI:29105"/>
        <note>catalytic</note>
    </ligand>
</feature>
<keyword evidence="11" id="KW-1185">Reference proteome</keyword>
<evidence type="ECO:0000256" key="2">
    <source>
        <dbReference type="ARBA" id="ARBA00022723"/>
    </source>
</evidence>
<evidence type="ECO:0000259" key="10">
    <source>
        <dbReference type="PROSITE" id="PS51864"/>
    </source>
</evidence>
<keyword evidence="1 7" id="KW-0645">Protease</keyword>
<evidence type="ECO:0000256" key="7">
    <source>
        <dbReference type="PROSITE-ProRule" id="PRU01211"/>
    </source>
</evidence>
<dbReference type="Pfam" id="PF01477">
    <property type="entry name" value="PLAT"/>
    <property type="match status" value="1"/>
</dbReference>
<evidence type="ECO:0000256" key="1">
    <source>
        <dbReference type="ARBA" id="ARBA00022670"/>
    </source>
</evidence>
<evidence type="ECO:0000256" key="5">
    <source>
        <dbReference type="ARBA" id="ARBA00023049"/>
    </source>
</evidence>
<feature type="binding site" evidence="7">
    <location>
        <position position="181"/>
    </location>
    <ligand>
        <name>Zn(2+)</name>
        <dbReference type="ChEBI" id="CHEBI:29105"/>
        <note>catalytic</note>
    </ligand>
</feature>
<dbReference type="InterPro" id="IPR001506">
    <property type="entry name" value="Peptidase_M12A"/>
</dbReference>
<dbReference type="KEGG" id="aten:116298855"/>
<dbReference type="Gene3D" id="3.40.390.10">
    <property type="entry name" value="Collagenase (Catalytic Domain)"/>
    <property type="match status" value="1"/>
</dbReference>